<reference evidence="1 2" key="1">
    <citation type="submission" date="2015-12" db="EMBL/GenBank/DDBJ databases">
        <authorList>
            <person name="Shamseldin A."/>
            <person name="Moawad H."/>
            <person name="Abd El-Rahim W.M."/>
            <person name="Sadowsky M.J."/>
        </authorList>
    </citation>
    <scope>NUCLEOTIDE SEQUENCE [LARGE SCALE GENOMIC DNA]</scope>
    <source>
        <strain evidence="1 2">S43</strain>
    </source>
</reference>
<proteinExistence type="predicted"/>
<gene>
    <name evidence="1" type="ORF">AUQ48_17260</name>
</gene>
<dbReference type="EMBL" id="LOMZ01000005">
    <property type="protein sequence ID" value="PLC10649.1"/>
    <property type="molecule type" value="Genomic_DNA"/>
</dbReference>
<accession>A0A2N4SXG0</accession>
<dbReference type="AlphaFoldDB" id="A0A2N4SXG0"/>
<comment type="caution">
    <text evidence="1">The sequence shown here is derived from an EMBL/GenBank/DDBJ whole genome shotgun (WGS) entry which is preliminary data.</text>
</comment>
<organism evidence="1 2">
    <name type="scientific">Kocuria flava</name>
    <dbReference type="NCBI Taxonomy" id="446860"/>
    <lineage>
        <taxon>Bacteria</taxon>
        <taxon>Bacillati</taxon>
        <taxon>Actinomycetota</taxon>
        <taxon>Actinomycetes</taxon>
        <taxon>Micrococcales</taxon>
        <taxon>Micrococcaceae</taxon>
        <taxon>Kocuria</taxon>
    </lineage>
</organism>
<dbReference type="RefSeq" id="WP_101853450.1">
    <property type="nucleotide sequence ID" value="NZ_LOMZ01000005.1"/>
</dbReference>
<protein>
    <submittedName>
        <fullName evidence="1">Uncharacterized protein</fullName>
    </submittedName>
</protein>
<name>A0A2N4SXG0_9MICC</name>
<sequence length="125" mass="13764">MTTAPAYRWPEGILPAQSLPDVADPRTAADRGLVLWVPLDYLHDHPLGAGCWALTTAPDHHEALREEDWPDGGIGGRELHVVEVAATAGRLLNLRLPHLTAVSHEVVRTQGQSRWSARFPAYIVH</sequence>
<evidence type="ECO:0000313" key="2">
    <source>
        <dbReference type="Proteomes" id="UP000234632"/>
    </source>
</evidence>
<evidence type="ECO:0000313" key="1">
    <source>
        <dbReference type="EMBL" id="PLC10649.1"/>
    </source>
</evidence>
<dbReference type="Proteomes" id="UP000234632">
    <property type="component" value="Unassembled WGS sequence"/>
</dbReference>